<dbReference type="AlphaFoldDB" id="A0A2I0WCE7"/>
<sequence>MRLPALIRLLSSSASSLSISLSRSLPLSFDEAPSTTTCPSGWIGSYDSLIGSKRQSSLAVKIGSSNISIGSNNWSSPAVQFVRSLSLDDFLHPIGSHDILIGINNWSSSFLLLLQSCSALLLHRLSLPVGSEVTHFDRKQQRELACTEDNFLPFARSFGQIP</sequence>
<proteinExistence type="predicted"/>
<name>A0A2I0WCE7_9ASPA</name>
<evidence type="ECO:0000313" key="1">
    <source>
        <dbReference type="EMBL" id="PKU73335.1"/>
    </source>
</evidence>
<gene>
    <name evidence="1" type="ORF">MA16_Dca011025</name>
</gene>
<reference evidence="1 2" key="1">
    <citation type="journal article" date="2016" name="Sci. Rep.">
        <title>The Dendrobium catenatum Lindl. genome sequence provides insights into polysaccharide synthase, floral development and adaptive evolution.</title>
        <authorList>
            <person name="Zhang G.Q."/>
            <person name="Xu Q."/>
            <person name="Bian C."/>
            <person name="Tsai W.C."/>
            <person name="Yeh C.M."/>
            <person name="Liu K.W."/>
            <person name="Yoshida K."/>
            <person name="Zhang L.S."/>
            <person name="Chang S.B."/>
            <person name="Chen F."/>
            <person name="Shi Y."/>
            <person name="Su Y.Y."/>
            <person name="Zhang Y.Q."/>
            <person name="Chen L.J."/>
            <person name="Yin Y."/>
            <person name="Lin M."/>
            <person name="Huang H."/>
            <person name="Deng H."/>
            <person name="Wang Z.W."/>
            <person name="Zhu S.L."/>
            <person name="Zhao X."/>
            <person name="Deng C."/>
            <person name="Niu S.C."/>
            <person name="Huang J."/>
            <person name="Wang M."/>
            <person name="Liu G.H."/>
            <person name="Yang H.J."/>
            <person name="Xiao X.J."/>
            <person name="Hsiao Y.Y."/>
            <person name="Wu W.L."/>
            <person name="Chen Y.Y."/>
            <person name="Mitsuda N."/>
            <person name="Ohme-Takagi M."/>
            <person name="Luo Y.B."/>
            <person name="Van de Peer Y."/>
            <person name="Liu Z.J."/>
        </authorList>
    </citation>
    <scope>NUCLEOTIDE SEQUENCE [LARGE SCALE GENOMIC DNA]</scope>
    <source>
        <tissue evidence="1">The whole plant</tissue>
    </source>
</reference>
<protein>
    <submittedName>
        <fullName evidence="1">Uncharacterized protein</fullName>
    </submittedName>
</protein>
<accession>A0A2I0WCE7</accession>
<reference evidence="1 2" key="2">
    <citation type="journal article" date="2017" name="Nature">
        <title>The Apostasia genome and the evolution of orchids.</title>
        <authorList>
            <person name="Zhang G.Q."/>
            <person name="Liu K.W."/>
            <person name="Li Z."/>
            <person name="Lohaus R."/>
            <person name="Hsiao Y.Y."/>
            <person name="Niu S.C."/>
            <person name="Wang J.Y."/>
            <person name="Lin Y.C."/>
            <person name="Xu Q."/>
            <person name="Chen L.J."/>
            <person name="Yoshida K."/>
            <person name="Fujiwara S."/>
            <person name="Wang Z.W."/>
            <person name="Zhang Y.Q."/>
            <person name="Mitsuda N."/>
            <person name="Wang M."/>
            <person name="Liu G.H."/>
            <person name="Pecoraro L."/>
            <person name="Huang H.X."/>
            <person name="Xiao X.J."/>
            <person name="Lin M."/>
            <person name="Wu X.Y."/>
            <person name="Wu W.L."/>
            <person name="Chen Y.Y."/>
            <person name="Chang S.B."/>
            <person name="Sakamoto S."/>
            <person name="Ohme-Takagi M."/>
            <person name="Yagi M."/>
            <person name="Zeng S.J."/>
            <person name="Shen C.Y."/>
            <person name="Yeh C.M."/>
            <person name="Luo Y.B."/>
            <person name="Tsai W.C."/>
            <person name="Van de Peer Y."/>
            <person name="Liu Z.J."/>
        </authorList>
    </citation>
    <scope>NUCLEOTIDE SEQUENCE [LARGE SCALE GENOMIC DNA]</scope>
    <source>
        <tissue evidence="1">The whole plant</tissue>
    </source>
</reference>
<keyword evidence="2" id="KW-1185">Reference proteome</keyword>
<dbReference type="EMBL" id="KZ502753">
    <property type="protein sequence ID" value="PKU73335.1"/>
    <property type="molecule type" value="Genomic_DNA"/>
</dbReference>
<dbReference type="Proteomes" id="UP000233837">
    <property type="component" value="Unassembled WGS sequence"/>
</dbReference>
<evidence type="ECO:0000313" key="2">
    <source>
        <dbReference type="Proteomes" id="UP000233837"/>
    </source>
</evidence>
<organism evidence="1 2">
    <name type="scientific">Dendrobium catenatum</name>
    <dbReference type="NCBI Taxonomy" id="906689"/>
    <lineage>
        <taxon>Eukaryota</taxon>
        <taxon>Viridiplantae</taxon>
        <taxon>Streptophyta</taxon>
        <taxon>Embryophyta</taxon>
        <taxon>Tracheophyta</taxon>
        <taxon>Spermatophyta</taxon>
        <taxon>Magnoliopsida</taxon>
        <taxon>Liliopsida</taxon>
        <taxon>Asparagales</taxon>
        <taxon>Orchidaceae</taxon>
        <taxon>Epidendroideae</taxon>
        <taxon>Malaxideae</taxon>
        <taxon>Dendrobiinae</taxon>
        <taxon>Dendrobium</taxon>
    </lineage>
</organism>